<dbReference type="KEGG" id="oxy:HCG48_18600"/>
<sequence>MNQPPITRRPIVDSDVALIQLWVRQKASKQRRADWLLAKQFLQVCGKPLGAIAVEDLHRYVQFLMARRQRPEIISQKAIAVRSLFDFGYQIGYLSQILPAESWPTVEGRSRSRQQRRRRTLAATIAVTLCTLVLGATIQALPSQEAPPEVTEKEVREWGKHVLPRDDRHDPERISALKVAYIKAFLDMLAWAEGTEGPNAYRMQFTGTTFESFEDHPREIKCGWRHGRQLCSDAAGRYQFLSTSWDRMARKIGARDFSPENQDRAAIAMLEEYEVLEDIEAGWFDMAALELIPVWPSLLDVGNGDRRRAIARLKTVYRQRLQKYRQGL</sequence>
<dbReference type="InterPro" id="IPR023346">
    <property type="entry name" value="Lysozyme-like_dom_sf"/>
</dbReference>
<dbReference type="EMBL" id="CP051167">
    <property type="protein sequence ID" value="QIZ72340.1"/>
    <property type="molecule type" value="Genomic_DNA"/>
</dbReference>
<gene>
    <name evidence="2" type="ORF">HCG48_18600</name>
</gene>
<proteinExistence type="predicted"/>
<dbReference type="GO" id="GO:0016787">
    <property type="term" value="F:hydrolase activity"/>
    <property type="evidence" value="ECO:0007669"/>
    <property type="project" value="UniProtKB-KW"/>
</dbReference>
<evidence type="ECO:0000313" key="3">
    <source>
        <dbReference type="Proteomes" id="UP000500857"/>
    </source>
</evidence>
<feature type="transmembrane region" description="Helical" evidence="1">
    <location>
        <begin position="121"/>
        <end position="141"/>
    </location>
</feature>
<accession>A0A6H1U2E7</accession>
<reference evidence="2 3" key="1">
    <citation type="submission" date="2020-04" db="EMBL/GenBank/DDBJ databases">
        <authorList>
            <person name="Basu S."/>
            <person name="Maruthanayagam V."/>
            <person name="Chakraborty S."/>
            <person name="Pramanik A."/>
            <person name="Mukherjee J."/>
            <person name="Brink B."/>
        </authorList>
    </citation>
    <scope>NUCLEOTIDE SEQUENCE [LARGE SCALE GENOMIC DNA]</scope>
    <source>
        <strain evidence="2 3">AP17</strain>
    </source>
</reference>
<organism evidence="2 3">
    <name type="scientific">Oxynema aestuarii AP17</name>
    <dbReference type="NCBI Taxonomy" id="2064643"/>
    <lineage>
        <taxon>Bacteria</taxon>
        <taxon>Bacillati</taxon>
        <taxon>Cyanobacteriota</taxon>
        <taxon>Cyanophyceae</taxon>
        <taxon>Oscillatoriophycideae</taxon>
        <taxon>Oscillatoriales</taxon>
        <taxon>Oscillatoriaceae</taxon>
        <taxon>Oxynema</taxon>
        <taxon>Oxynema aestuarii</taxon>
    </lineage>
</organism>
<name>A0A6H1U2E7_9CYAN</name>
<protein>
    <submittedName>
        <fullName evidence="2">Glycoside hydrolase family 104 protein</fullName>
    </submittedName>
</protein>
<evidence type="ECO:0000313" key="2">
    <source>
        <dbReference type="EMBL" id="QIZ72340.1"/>
    </source>
</evidence>
<keyword evidence="1" id="KW-0812">Transmembrane</keyword>
<keyword evidence="2" id="KW-0378">Hydrolase</keyword>
<keyword evidence="1" id="KW-1133">Transmembrane helix</keyword>
<keyword evidence="1" id="KW-0472">Membrane</keyword>
<dbReference type="Gene3D" id="1.10.530.10">
    <property type="match status" value="1"/>
</dbReference>
<dbReference type="AlphaFoldDB" id="A0A6H1U2E7"/>
<dbReference type="RefSeq" id="WP_168570489.1">
    <property type="nucleotide sequence ID" value="NZ_CP051167.1"/>
</dbReference>
<dbReference type="CDD" id="cd00736">
    <property type="entry name" value="lambda_lys-like"/>
    <property type="match status" value="1"/>
</dbReference>
<dbReference type="Proteomes" id="UP000500857">
    <property type="component" value="Chromosome"/>
</dbReference>
<dbReference type="SUPFAM" id="SSF53955">
    <property type="entry name" value="Lysozyme-like"/>
    <property type="match status" value="1"/>
</dbReference>
<evidence type="ECO:0000256" key="1">
    <source>
        <dbReference type="SAM" id="Phobius"/>
    </source>
</evidence>
<keyword evidence="3" id="KW-1185">Reference proteome</keyword>